<dbReference type="EMBL" id="AZJJ01000007">
    <property type="protein sequence ID" value="ETD25592.1"/>
    <property type="molecule type" value="Genomic_DNA"/>
</dbReference>
<dbReference type="Proteomes" id="UP000018688">
    <property type="component" value="Unassembled WGS sequence"/>
</dbReference>
<feature type="compositionally biased region" description="Basic and acidic residues" evidence="1">
    <location>
        <begin position="117"/>
        <end position="130"/>
    </location>
</feature>
<dbReference type="AlphaFoldDB" id="V8CES9"/>
<dbReference type="RefSeq" id="WP_023930428.1">
    <property type="nucleotide sequence ID" value="NZ_KI669458.1"/>
</dbReference>
<name>V8CES9_9HELI</name>
<organism evidence="2 3">
    <name type="scientific">Helicobacter canis NCTC 12740</name>
    <dbReference type="NCBI Taxonomy" id="1357399"/>
    <lineage>
        <taxon>Bacteria</taxon>
        <taxon>Pseudomonadati</taxon>
        <taxon>Campylobacterota</taxon>
        <taxon>Epsilonproteobacteria</taxon>
        <taxon>Campylobacterales</taxon>
        <taxon>Helicobacteraceae</taxon>
        <taxon>Helicobacter</taxon>
    </lineage>
</organism>
<dbReference type="STRING" id="1357399.HMPREF2087_01420"/>
<dbReference type="PATRIC" id="fig|1357399.3.peg.1486"/>
<keyword evidence="3" id="KW-1185">Reference proteome</keyword>
<proteinExistence type="predicted"/>
<gene>
    <name evidence="2" type="ORF">HMPREF2087_01420</name>
</gene>
<evidence type="ECO:0000313" key="3">
    <source>
        <dbReference type="Proteomes" id="UP000018688"/>
    </source>
</evidence>
<feature type="region of interest" description="Disordered" evidence="1">
    <location>
        <begin position="107"/>
        <end position="130"/>
    </location>
</feature>
<evidence type="ECO:0000256" key="1">
    <source>
        <dbReference type="SAM" id="MobiDB-lite"/>
    </source>
</evidence>
<evidence type="ECO:0000313" key="2">
    <source>
        <dbReference type="EMBL" id="ETD25592.1"/>
    </source>
</evidence>
<accession>V8CES9</accession>
<comment type="caution">
    <text evidence="2">The sequence shown here is derived from an EMBL/GenBank/DDBJ whole genome shotgun (WGS) entry which is preliminary data.</text>
</comment>
<feature type="compositionally biased region" description="Polar residues" evidence="1">
    <location>
        <begin position="211"/>
        <end position="221"/>
    </location>
</feature>
<feature type="region of interest" description="Disordered" evidence="1">
    <location>
        <begin position="191"/>
        <end position="221"/>
    </location>
</feature>
<dbReference type="HOGENOM" id="CLU_1249196_0_0_7"/>
<reference evidence="2 3" key="1">
    <citation type="submission" date="2013-10" db="EMBL/GenBank/DDBJ databases">
        <title>The Genome Sequence of Helicobacter canis NCTC 12740.</title>
        <authorList>
            <consortium name="The Broad Institute Genomics Platform"/>
            <person name="Earl A."/>
            <person name="Fox J.G."/>
            <person name="Shen Z."/>
            <person name="Young S.K."/>
            <person name="Zeng Q."/>
            <person name="Gargeya S."/>
            <person name="Fitzgerald M."/>
            <person name="Abouelleil A."/>
            <person name="Alvarado L."/>
            <person name="Chapman S.B."/>
            <person name="Gainer-Dewar J."/>
            <person name="Goldberg J."/>
            <person name="Griggs A."/>
            <person name="Gujja S."/>
            <person name="Hansen M."/>
            <person name="Howarth C."/>
            <person name="Imamovic A."/>
            <person name="Ireland A."/>
            <person name="Larimer J."/>
            <person name="McCowan C."/>
            <person name="Murphy C."/>
            <person name="Pearson M."/>
            <person name="Poon T.W."/>
            <person name="Priest M."/>
            <person name="Roberts A."/>
            <person name="Saif S."/>
            <person name="Shea T."/>
            <person name="Sykes S."/>
            <person name="Wortman J."/>
            <person name="Nusbaum C."/>
            <person name="Birren B."/>
        </authorList>
    </citation>
    <scope>NUCLEOTIDE SEQUENCE [LARGE SCALE GENOMIC DNA]</scope>
    <source>
        <strain evidence="2 3">NCTC 12740</strain>
    </source>
</reference>
<protein>
    <submittedName>
        <fullName evidence="2">Uncharacterized protein</fullName>
    </submittedName>
</protein>
<sequence length="221" mass="25703">MGDKHQDSFAALLQQANIKQQLQETFIKQLAELNDSYIHTGIQLEYRISSIPTSDDTPSYATIEEHYLLIKDGSKQTEILLELPNEYDTNRTPEQYREQLKQAYKNELGRSASILQERSRRDEERGRRDEEISRYDGDIRRLYDSQISPQEANAAERKVYAELESRAKVIKEHRKAQALHISDNSLLKELLTLSKPKPQSNTKENQKTKPNKSNDNISKKR</sequence>